<dbReference type="EMBL" id="JACXWD010000058">
    <property type="protein sequence ID" value="MBD3869084.1"/>
    <property type="molecule type" value="Genomic_DNA"/>
</dbReference>
<dbReference type="SUPFAM" id="SSF56954">
    <property type="entry name" value="Outer membrane efflux proteins (OEP)"/>
    <property type="match status" value="1"/>
</dbReference>
<organism evidence="2 3">
    <name type="scientific">Candidatus Polarisedimenticola svalbardensis</name>
    <dbReference type="NCBI Taxonomy" id="2886004"/>
    <lineage>
        <taxon>Bacteria</taxon>
        <taxon>Pseudomonadati</taxon>
        <taxon>Acidobacteriota</taxon>
        <taxon>Candidatus Polarisedimenticolia</taxon>
        <taxon>Candidatus Polarisedimenticolales</taxon>
        <taxon>Candidatus Polarisedimenticolaceae</taxon>
        <taxon>Candidatus Polarisedimenticola</taxon>
    </lineage>
</organism>
<name>A0A8J6Y6D9_9BACT</name>
<comment type="caution">
    <text evidence="2">The sequence shown here is derived from an EMBL/GenBank/DDBJ whole genome shotgun (WGS) entry which is preliminary data.</text>
</comment>
<evidence type="ECO:0008006" key="4">
    <source>
        <dbReference type="Google" id="ProtNLM"/>
    </source>
</evidence>
<feature type="chain" id="PRO_5035195235" description="TolC family protein" evidence="1">
    <location>
        <begin position="28"/>
        <end position="68"/>
    </location>
</feature>
<dbReference type="AlphaFoldDB" id="A0A8J6Y6D9"/>
<dbReference type="Gene3D" id="1.20.1600.10">
    <property type="entry name" value="Outer membrane efflux proteins (OEP)"/>
    <property type="match status" value="1"/>
</dbReference>
<keyword evidence="1" id="KW-0732">Signal</keyword>
<evidence type="ECO:0000313" key="2">
    <source>
        <dbReference type="EMBL" id="MBD3869084.1"/>
    </source>
</evidence>
<accession>A0A8J6Y6D9</accession>
<proteinExistence type="predicted"/>
<feature type="signal peptide" evidence="1">
    <location>
        <begin position="1"/>
        <end position="27"/>
    </location>
</feature>
<evidence type="ECO:0000313" key="3">
    <source>
        <dbReference type="Proteomes" id="UP000648239"/>
    </source>
</evidence>
<reference evidence="2 3" key="1">
    <citation type="submission" date="2020-08" db="EMBL/GenBank/DDBJ databases">
        <title>Acidobacteriota in marine sediments use diverse sulfur dissimilation pathways.</title>
        <authorList>
            <person name="Wasmund K."/>
        </authorList>
    </citation>
    <scope>NUCLEOTIDE SEQUENCE [LARGE SCALE GENOMIC DNA]</scope>
    <source>
        <strain evidence="2">MAG AM4</strain>
    </source>
</reference>
<sequence>MFFRKTAVPVVLALILAVCMLPSAVMAQETRDLSLMEALKIALDNNLDLVSARYRPELAEQDIEIQKS</sequence>
<evidence type="ECO:0000256" key="1">
    <source>
        <dbReference type="SAM" id="SignalP"/>
    </source>
</evidence>
<protein>
    <recommendedName>
        <fullName evidence="4">TolC family protein</fullName>
    </recommendedName>
</protein>
<dbReference type="Proteomes" id="UP000648239">
    <property type="component" value="Unassembled WGS sequence"/>
</dbReference>
<gene>
    <name evidence="2" type="ORF">IFK94_13260</name>
</gene>
<feature type="non-terminal residue" evidence="2">
    <location>
        <position position="68"/>
    </location>
</feature>